<sequence length="17" mass="2000">MALILIYVNHHQSEKGF</sequence>
<name>A0A2P2QYR5_RHIMU</name>
<organism evidence="1">
    <name type="scientific">Rhizophora mucronata</name>
    <name type="common">Asiatic mangrove</name>
    <dbReference type="NCBI Taxonomy" id="61149"/>
    <lineage>
        <taxon>Eukaryota</taxon>
        <taxon>Viridiplantae</taxon>
        <taxon>Streptophyta</taxon>
        <taxon>Embryophyta</taxon>
        <taxon>Tracheophyta</taxon>
        <taxon>Spermatophyta</taxon>
        <taxon>Magnoliopsida</taxon>
        <taxon>eudicotyledons</taxon>
        <taxon>Gunneridae</taxon>
        <taxon>Pentapetalae</taxon>
        <taxon>rosids</taxon>
        <taxon>fabids</taxon>
        <taxon>Malpighiales</taxon>
        <taxon>Rhizophoraceae</taxon>
        <taxon>Rhizophora</taxon>
    </lineage>
</organism>
<reference evidence="1" key="1">
    <citation type="submission" date="2018-02" db="EMBL/GenBank/DDBJ databases">
        <title>Rhizophora mucronata_Transcriptome.</title>
        <authorList>
            <person name="Meera S.P."/>
            <person name="Sreeshan A."/>
            <person name="Augustine A."/>
        </authorList>
    </citation>
    <scope>NUCLEOTIDE SEQUENCE</scope>
    <source>
        <tissue evidence="1">Leaf</tissue>
    </source>
</reference>
<protein>
    <submittedName>
        <fullName evidence="1">Uncharacterized protein</fullName>
    </submittedName>
</protein>
<accession>A0A2P2QYR5</accession>
<dbReference type="AlphaFoldDB" id="A0A2P2QYR5"/>
<evidence type="ECO:0000313" key="1">
    <source>
        <dbReference type="EMBL" id="MBX72138.1"/>
    </source>
</evidence>
<proteinExistence type="predicted"/>
<dbReference type="EMBL" id="GGEC01091654">
    <property type="protein sequence ID" value="MBX72138.1"/>
    <property type="molecule type" value="Transcribed_RNA"/>
</dbReference>